<sequence>MTRSTDSLIEALAQDLAPVRPLRRWRGMAGALLGLAAGVLLLLGLFGIRSDLLAARPDPVGVVSAGVFLVLTLASAWAAIDSARPAVGARRDGWAWSLAAAAVLPLGALFLIVTGLLHGNASPLRDNGRDCITFGLFAGLFTAAILTAWLRRGAPVRLGQAGLLTGLSAGSAGIFAVSLYCPHTDMVHIGIWHGLAVAIAAVLGRLIVPPLLRW</sequence>
<dbReference type="OrthoDB" id="7390889at2"/>
<dbReference type="AlphaFoldDB" id="A0A5B8S2T5"/>
<name>A0A5B8S2T5_9SPHN</name>
<feature type="transmembrane region" description="Helical" evidence="1">
    <location>
        <begin position="186"/>
        <end position="208"/>
    </location>
</feature>
<keyword evidence="3" id="KW-1185">Reference proteome</keyword>
<feature type="transmembrane region" description="Helical" evidence="1">
    <location>
        <begin position="29"/>
        <end position="48"/>
    </location>
</feature>
<dbReference type="KEGG" id="ngf:FRF71_02180"/>
<gene>
    <name evidence="2" type="ORF">FRF71_02180</name>
</gene>
<feature type="transmembrane region" description="Helical" evidence="1">
    <location>
        <begin position="162"/>
        <end position="180"/>
    </location>
</feature>
<evidence type="ECO:0000313" key="3">
    <source>
        <dbReference type="Proteomes" id="UP000321172"/>
    </source>
</evidence>
<keyword evidence="1" id="KW-0472">Membrane</keyword>
<proteinExistence type="predicted"/>
<dbReference type="Pfam" id="PF06532">
    <property type="entry name" value="NrsF"/>
    <property type="match status" value="1"/>
</dbReference>
<keyword evidence="1" id="KW-0812">Transmembrane</keyword>
<dbReference type="InterPro" id="IPR009495">
    <property type="entry name" value="NrsF"/>
</dbReference>
<evidence type="ECO:0000313" key="2">
    <source>
        <dbReference type="EMBL" id="QEA15037.1"/>
    </source>
</evidence>
<feature type="transmembrane region" description="Helical" evidence="1">
    <location>
        <begin position="60"/>
        <end position="80"/>
    </location>
</feature>
<protein>
    <submittedName>
        <fullName evidence="2">DUF1109 domain-containing protein</fullName>
    </submittedName>
</protein>
<organism evidence="2 3">
    <name type="scientific">Novosphingobium ginsenosidimutans</name>
    <dbReference type="NCBI Taxonomy" id="1176536"/>
    <lineage>
        <taxon>Bacteria</taxon>
        <taxon>Pseudomonadati</taxon>
        <taxon>Pseudomonadota</taxon>
        <taxon>Alphaproteobacteria</taxon>
        <taxon>Sphingomonadales</taxon>
        <taxon>Sphingomonadaceae</taxon>
        <taxon>Novosphingobium</taxon>
    </lineage>
</organism>
<evidence type="ECO:0000256" key="1">
    <source>
        <dbReference type="SAM" id="Phobius"/>
    </source>
</evidence>
<dbReference type="RefSeq" id="WP_147089018.1">
    <property type="nucleotide sequence ID" value="NZ_BAABJD010000002.1"/>
</dbReference>
<accession>A0A5B8S2T5</accession>
<dbReference type="EMBL" id="CP042345">
    <property type="protein sequence ID" value="QEA15037.1"/>
    <property type="molecule type" value="Genomic_DNA"/>
</dbReference>
<feature type="transmembrane region" description="Helical" evidence="1">
    <location>
        <begin position="92"/>
        <end position="112"/>
    </location>
</feature>
<reference evidence="2 3" key="1">
    <citation type="journal article" date="2013" name="J. Microbiol. Biotechnol.">
        <title>Novosphingobium ginsenosidimutans sp. nov., with the ability to convert ginsenoside.</title>
        <authorList>
            <person name="Kim J.K."/>
            <person name="He D."/>
            <person name="Liu Q.M."/>
            <person name="Park H.Y."/>
            <person name="Jung M.S."/>
            <person name="Yoon M.H."/>
            <person name="Kim S.C."/>
            <person name="Im W.T."/>
        </authorList>
    </citation>
    <scope>NUCLEOTIDE SEQUENCE [LARGE SCALE GENOMIC DNA]</scope>
    <source>
        <strain evidence="2 3">FW-6</strain>
    </source>
</reference>
<keyword evidence="1" id="KW-1133">Transmembrane helix</keyword>
<dbReference type="Proteomes" id="UP000321172">
    <property type="component" value="Chromosome"/>
</dbReference>
<feature type="transmembrane region" description="Helical" evidence="1">
    <location>
        <begin position="132"/>
        <end position="150"/>
    </location>
</feature>